<feature type="coiled-coil region" evidence="5">
    <location>
        <begin position="14"/>
        <end position="73"/>
    </location>
</feature>
<evidence type="ECO:0000313" key="12">
    <source>
        <dbReference type="Proteomes" id="UP001183682"/>
    </source>
</evidence>
<evidence type="ECO:0000256" key="4">
    <source>
        <dbReference type="ARBA" id="ARBA00048574"/>
    </source>
</evidence>
<dbReference type="NCBIfam" id="TIGR03124">
    <property type="entry name" value="citrate_citX"/>
    <property type="match status" value="1"/>
</dbReference>
<keyword evidence="5" id="KW-0175">Coiled coil</keyword>
<dbReference type="GO" id="GO:0016829">
    <property type="term" value="F:lyase activity"/>
    <property type="evidence" value="ECO:0007669"/>
    <property type="project" value="UniProtKB-KW"/>
</dbReference>
<evidence type="ECO:0000313" key="7">
    <source>
        <dbReference type="EMBL" id="MDT2689080.1"/>
    </source>
</evidence>
<dbReference type="EMBL" id="WVTI01000008">
    <property type="protein sequence ID" value="MXS26453.1"/>
    <property type="molecule type" value="Genomic_DNA"/>
</dbReference>
<dbReference type="EMBL" id="JARPZN010000001">
    <property type="protein sequence ID" value="MDT2689080.1"/>
    <property type="molecule type" value="Genomic_DNA"/>
</dbReference>
<evidence type="ECO:0000313" key="9">
    <source>
        <dbReference type="EMBL" id="QOG28169.1"/>
    </source>
</evidence>
<evidence type="ECO:0000256" key="5">
    <source>
        <dbReference type="SAM" id="Coils"/>
    </source>
</evidence>
<keyword evidence="7" id="KW-0456">Lyase</keyword>
<evidence type="ECO:0000256" key="3">
    <source>
        <dbReference type="ARBA" id="ARBA00022695"/>
    </source>
</evidence>
<dbReference type="Proteomes" id="UP000516696">
    <property type="component" value="Chromosome"/>
</dbReference>
<dbReference type="Proteomes" id="UP000439965">
    <property type="component" value="Unassembled WGS sequence"/>
</dbReference>
<dbReference type="NCBIfam" id="NF002383">
    <property type="entry name" value="PRK01392.1"/>
    <property type="match status" value="1"/>
</dbReference>
<dbReference type="EC" id="2.7.7.61" evidence="1"/>
<sequence length="183" mass="20906">MCSLLFEGPEVSLAEVLAAREQRAKRQKELLESAPQYTLLSATMNIPGPVKTSDELEAVFKSLTDEVERAVADAFSFLHLYRNEKTGYEYFLLLPLKKEELKKRMVALEERHPYGRLADLDVLWLEAGEVQSISREALGYPRRRCFLCDKEAKLCGRSRTHSVEAIQQKINELVSKGRMQADD</sequence>
<dbReference type="Pfam" id="PF03802">
    <property type="entry name" value="CitX"/>
    <property type="match status" value="1"/>
</dbReference>
<keyword evidence="3 7" id="KW-0548">Nucleotidyltransferase</keyword>
<reference evidence="9 11" key="2">
    <citation type="submission" date="2020-03" db="EMBL/GenBank/DDBJ databases">
        <title>Characterization of ganglioside-mimicking enterococci.</title>
        <authorList>
            <person name="Patry R.T."/>
            <person name="Nothaft H."/>
            <person name="Bridger R."/>
            <person name="Shajahan A."/>
            <person name="Huynh S."/>
            <person name="Sanchez S."/>
            <person name="Azadi P."/>
            <person name="Cooper K."/>
            <person name="Miller W.G."/>
            <person name="Parker C.T."/>
            <person name="Wells L."/>
            <person name="Szymanski C.M."/>
        </authorList>
    </citation>
    <scope>NUCLEOTIDE SEQUENCE [LARGE SCALE GENOMIC DNA]</scope>
    <source>
        <strain evidence="9 11">EGM181</strain>
    </source>
</reference>
<dbReference type="AlphaFoldDB" id="A0A1V8Z3S7"/>
<name>A0A1V8Z3S7_ENTGA</name>
<evidence type="ECO:0000313" key="13">
    <source>
        <dbReference type="Proteomes" id="UP001241571"/>
    </source>
</evidence>
<dbReference type="Proteomes" id="UP001241571">
    <property type="component" value="Unassembled WGS sequence"/>
</dbReference>
<comment type="catalytic activity">
    <reaction evidence="4">
        <text>apo-[citrate lyase ACP] + 2'-(5''-triphospho-alpha-D-ribosyl)-3'-dephospho-CoA = holo-[citrate lyase ACP] + diphosphate</text>
        <dbReference type="Rhea" id="RHEA:16333"/>
        <dbReference type="Rhea" id="RHEA-COMP:10157"/>
        <dbReference type="Rhea" id="RHEA-COMP:10158"/>
        <dbReference type="ChEBI" id="CHEBI:29999"/>
        <dbReference type="ChEBI" id="CHEBI:33019"/>
        <dbReference type="ChEBI" id="CHEBI:61378"/>
        <dbReference type="ChEBI" id="CHEBI:82683"/>
        <dbReference type="EC" id="2.7.7.61"/>
    </reaction>
</comment>
<proteinExistence type="predicted"/>
<dbReference type="RefSeq" id="WP_003125765.1">
    <property type="nucleotide sequence ID" value="NZ_BTSN01000001.1"/>
</dbReference>
<reference evidence="6 13" key="4">
    <citation type="submission" date="2023-06" db="EMBL/GenBank/DDBJ databases">
        <title>Acute promotion of culturable opportunistic pathogens and persistent increase of antibiotic resistance following antibiotic exposure in mouse gut microbiota.</title>
        <authorList>
            <person name="Li L."/>
            <person name="Wang B."/>
            <person name="Sun Y."/>
            <person name="Wang M."/>
            <person name="Xu H."/>
        </authorList>
    </citation>
    <scope>NUCLEOTIDE SEQUENCE [LARGE SCALE GENOMIC DNA]</scope>
    <source>
        <strain evidence="6 13">CRI2_2</strain>
    </source>
</reference>
<dbReference type="EMBL" id="JASUBT010000011">
    <property type="protein sequence ID" value="MDL4936914.1"/>
    <property type="molecule type" value="Genomic_DNA"/>
</dbReference>
<dbReference type="InterPro" id="IPR005551">
    <property type="entry name" value="CitX"/>
</dbReference>
<keyword evidence="2 7" id="KW-0808">Transferase</keyword>
<evidence type="ECO:0000256" key="1">
    <source>
        <dbReference type="ARBA" id="ARBA00012524"/>
    </source>
</evidence>
<dbReference type="Proteomes" id="UP001183682">
    <property type="component" value="Unassembled WGS sequence"/>
</dbReference>
<reference evidence="8 10" key="1">
    <citation type="submission" date="2019-04" db="EMBL/GenBank/DDBJ databases">
        <title>Step-wise assembly of the neonatal virome modulated by breast feeding.</title>
        <authorList>
            <person name="Liang G."/>
            <person name="Bushman F."/>
        </authorList>
    </citation>
    <scope>NUCLEOTIDE SEQUENCE [LARGE SCALE GENOMIC DNA]</scope>
    <source>
        <strain evidence="8 10">E3404</strain>
    </source>
</reference>
<evidence type="ECO:0000313" key="10">
    <source>
        <dbReference type="Proteomes" id="UP000439965"/>
    </source>
</evidence>
<reference evidence="7" key="3">
    <citation type="submission" date="2023-03" db="EMBL/GenBank/DDBJ databases">
        <authorList>
            <person name="Shen W."/>
            <person name="Cai J."/>
        </authorList>
    </citation>
    <scope>NUCLEOTIDE SEQUENCE</scope>
    <source>
        <strain evidence="7">K69-2</strain>
    </source>
</reference>
<organism evidence="7 12">
    <name type="scientific">Enterococcus gallinarum</name>
    <dbReference type="NCBI Taxonomy" id="1353"/>
    <lineage>
        <taxon>Bacteria</taxon>
        <taxon>Bacillati</taxon>
        <taxon>Bacillota</taxon>
        <taxon>Bacilli</taxon>
        <taxon>Lactobacillales</taxon>
        <taxon>Enterococcaceae</taxon>
        <taxon>Enterococcus</taxon>
    </lineage>
</organism>
<evidence type="ECO:0000313" key="6">
    <source>
        <dbReference type="EMBL" id="MDL4936914.1"/>
    </source>
</evidence>
<evidence type="ECO:0000256" key="2">
    <source>
        <dbReference type="ARBA" id="ARBA00022679"/>
    </source>
</evidence>
<evidence type="ECO:0000313" key="8">
    <source>
        <dbReference type="EMBL" id="MXS26453.1"/>
    </source>
</evidence>
<dbReference type="GO" id="GO:0050519">
    <property type="term" value="F:holo-citrate lyase synthase activity"/>
    <property type="evidence" value="ECO:0007669"/>
    <property type="project" value="UniProtKB-EC"/>
</dbReference>
<protein>
    <recommendedName>
        <fullName evidence="1">citrate lyase holo-[acyl-carrier protein] synthase</fullName>
        <ecNumber evidence="1">2.7.7.61</ecNumber>
    </recommendedName>
</protein>
<accession>A0A1V8Z3S7</accession>
<evidence type="ECO:0000313" key="11">
    <source>
        <dbReference type="Proteomes" id="UP000516696"/>
    </source>
</evidence>
<gene>
    <name evidence="7" type="primary">citX</name>
    <name evidence="9" type="ORF">EGM181_13350</name>
    <name evidence="8" type="ORF">GTI89_10320</name>
    <name evidence="7" type="ORF">P7E30_02515</name>
    <name evidence="6" type="ORF">QRX88_14405</name>
</gene>
<dbReference type="GO" id="GO:0051191">
    <property type="term" value="P:prosthetic group biosynthetic process"/>
    <property type="evidence" value="ECO:0007669"/>
    <property type="project" value="InterPro"/>
</dbReference>
<dbReference type="EMBL" id="CP050485">
    <property type="protein sequence ID" value="QOG28169.1"/>
    <property type="molecule type" value="Genomic_DNA"/>
</dbReference>